<accession>A0A5N6XC94</accession>
<name>A0A5N6XC94_9EURO</name>
<dbReference type="AlphaFoldDB" id="A0A5N6XC94"/>
<evidence type="ECO:0000313" key="2">
    <source>
        <dbReference type="Proteomes" id="UP000325945"/>
    </source>
</evidence>
<organism evidence="1 2">
    <name type="scientific">Aspergillus sergii</name>
    <dbReference type="NCBI Taxonomy" id="1034303"/>
    <lineage>
        <taxon>Eukaryota</taxon>
        <taxon>Fungi</taxon>
        <taxon>Dikarya</taxon>
        <taxon>Ascomycota</taxon>
        <taxon>Pezizomycotina</taxon>
        <taxon>Eurotiomycetes</taxon>
        <taxon>Eurotiomycetidae</taxon>
        <taxon>Eurotiales</taxon>
        <taxon>Aspergillaceae</taxon>
        <taxon>Aspergillus</taxon>
        <taxon>Aspergillus subgen. Circumdati</taxon>
    </lineage>
</organism>
<protein>
    <submittedName>
        <fullName evidence="1">Uncharacterized protein</fullName>
    </submittedName>
</protein>
<dbReference type="EMBL" id="ML741774">
    <property type="protein sequence ID" value="KAE8330448.1"/>
    <property type="molecule type" value="Genomic_DNA"/>
</dbReference>
<proteinExistence type="predicted"/>
<dbReference type="Proteomes" id="UP000325945">
    <property type="component" value="Unassembled WGS sequence"/>
</dbReference>
<keyword evidence="2" id="KW-1185">Reference proteome</keyword>
<gene>
    <name evidence="1" type="ORF">BDV39DRAFT_170617</name>
</gene>
<sequence>MPHSSAELRPKHGHVFICQNNLLYTQESLSRYRPGEYHPVTLGYTFKNGRYRVYHKLVGAVFLPFGLRTIKTESMGLVEDHDSRSTRPTRIRKYESSGKSFLRRTFFKLYRSAA</sequence>
<evidence type="ECO:0000313" key="1">
    <source>
        <dbReference type="EMBL" id="KAE8330448.1"/>
    </source>
</evidence>
<dbReference type="Gene3D" id="3.30.200.20">
    <property type="entry name" value="Phosphorylase Kinase, domain 1"/>
    <property type="match status" value="1"/>
</dbReference>
<reference evidence="2" key="1">
    <citation type="submission" date="2019-04" db="EMBL/GenBank/DDBJ databases">
        <title>Friends and foes A comparative genomics studyof 23 Aspergillus species from section Flavi.</title>
        <authorList>
            <consortium name="DOE Joint Genome Institute"/>
            <person name="Kjaerbolling I."/>
            <person name="Vesth T."/>
            <person name="Frisvad J.C."/>
            <person name="Nybo J.L."/>
            <person name="Theobald S."/>
            <person name="Kildgaard S."/>
            <person name="Isbrandt T."/>
            <person name="Kuo A."/>
            <person name="Sato A."/>
            <person name="Lyhne E.K."/>
            <person name="Kogle M.E."/>
            <person name="Wiebenga A."/>
            <person name="Kun R.S."/>
            <person name="Lubbers R.J."/>
            <person name="Makela M.R."/>
            <person name="Barry K."/>
            <person name="Chovatia M."/>
            <person name="Clum A."/>
            <person name="Daum C."/>
            <person name="Haridas S."/>
            <person name="He G."/>
            <person name="LaButti K."/>
            <person name="Lipzen A."/>
            <person name="Mondo S."/>
            <person name="Riley R."/>
            <person name="Salamov A."/>
            <person name="Simmons B.A."/>
            <person name="Magnuson J.K."/>
            <person name="Henrissat B."/>
            <person name="Mortensen U.H."/>
            <person name="Larsen T.O."/>
            <person name="Devries R.P."/>
            <person name="Grigoriev I.V."/>
            <person name="Machida M."/>
            <person name="Baker S.E."/>
            <person name="Andersen M.R."/>
        </authorList>
    </citation>
    <scope>NUCLEOTIDE SEQUENCE [LARGE SCALE GENOMIC DNA]</scope>
    <source>
        <strain evidence="2">CBS 130017</strain>
    </source>
</reference>